<dbReference type="Gene3D" id="3.90.550.10">
    <property type="entry name" value="Spore Coat Polysaccharide Biosynthesis Protein SpsA, Chain A"/>
    <property type="match status" value="1"/>
</dbReference>
<gene>
    <name evidence="17" type="ORF">UFOPK3522_00805</name>
</gene>
<evidence type="ECO:0000256" key="1">
    <source>
        <dbReference type="ARBA" id="ARBA00001946"/>
    </source>
</evidence>
<dbReference type="SUPFAM" id="SSF51161">
    <property type="entry name" value="Trimeric LpxA-like enzymes"/>
    <property type="match status" value="1"/>
</dbReference>
<evidence type="ECO:0000256" key="7">
    <source>
        <dbReference type="ARBA" id="ARBA00022842"/>
    </source>
</evidence>
<dbReference type="GO" id="GO:0006048">
    <property type="term" value="P:UDP-N-acetylglucosamine biosynthetic process"/>
    <property type="evidence" value="ECO:0007669"/>
    <property type="project" value="InterPro"/>
</dbReference>
<dbReference type="GO" id="GO:0000287">
    <property type="term" value="F:magnesium ion binding"/>
    <property type="evidence" value="ECO:0007669"/>
    <property type="project" value="InterPro"/>
</dbReference>
<evidence type="ECO:0000256" key="6">
    <source>
        <dbReference type="ARBA" id="ARBA00022737"/>
    </source>
</evidence>
<feature type="compositionally biased region" description="Basic and acidic residues" evidence="15">
    <location>
        <begin position="442"/>
        <end position="462"/>
    </location>
</feature>
<comment type="cofactor">
    <cofactor evidence="1">
        <name>Mg(2+)</name>
        <dbReference type="ChEBI" id="CHEBI:18420"/>
    </cofactor>
</comment>
<dbReference type="Pfam" id="PF12804">
    <property type="entry name" value="NTP_transf_3"/>
    <property type="match status" value="1"/>
</dbReference>
<evidence type="ECO:0000256" key="12">
    <source>
        <dbReference type="ARBA" id="ARBA00023316"/>
    </source>
</evidence>
<evidence type="ECO:0000256" key="2">
    <source>
        <dbReference type="ARBA" id="ARBA00022490"/>
    </source>
</evidence>
<dbReference type="AlphaFoldDB" id="A0A6J5ZRI6"/>
<evidence type="ECO:0000256" key="5">
    <source>
        <dbReference type="ARBA" id="ARBA00022723"/>
    </source>
</evidence>
<accession>A0A6J5ZRI6</accession>
<sequence>MSAYTAVILAAGQGTRMRSRKPKVLHDLCGRSLIEWTLVAAREAGCTKLIVVDAPERPLDGLLGDDVELVVQPQADGTAGAVAAALASLPAGSPVVILSGDVPLISAETIRELVSVHEDTGAAATVATALLEDPSGYGRVVRRADGTLEKIVETKTEGDATAEELLITEVNSGVYVFDPAALTEALPAVGTDNSQGERYLPAVLPLIEAAGGTVAVHSVDDPSMLLGANDRVDLAELRDLAQMQIIEAHLLSGVDIVAPASTQIDIDVEIGTDSVIEPFTALCGATKIGERSTIGPDSTLTDATIGDDVTVLRSHLTECEVRSQASIGPFSHLRPGSLVRERAKVGAFVELKNSDIGEGAKVPHLSYVGDAEVGAGANLGAGTITANYDGVNKHRTVFGERVNGGVHVSYIAPVEVGDDSWTAAGSVITEAVPPGSLAIGRGRQENKDGYDARRKREAEDKK</sequence>
<evidence type="ECO:0000256" key="8">
    <source>
        <dbReference type="ARBA" id="ARBA00022960"/>
    </source>
</evidence>
<dbReference type="EMBL" id="CAESAO010000057">
    <property type="protein sequence ID" value="CAB4343200.1"/>
    <property type="molecule type" value="Genomic_DNA"/>
</dbReference>
<dbReference type="InterPro" id="IPR050065">
    <property type="entry name" value="GlmU-like"/>
</dbReference>
<dbReference type="SUPFAM" id="SSF53448">
    <property type="entry name" value="Nucleotide-diphospho-sugar transferases"/>
    <property type="match status" value="1"/>
</dbReference>
<protein>
    <submittedName>
        <fullName evidence="17">Unannotated protein</fullName>
    </submittedName>
</protein>
<evidence type="ECO:0000256" key="4">
    <source>
        <dbReference type="ARBA" id="ARBA00022695"/>
    </source>
</evidence>
<name>A0A6J5ZRI6_9ZZZZ</name>
<dbReference type="InterPro" id="IPR005882">
    <property type="entry name" value="Bifunctional_GlmU"/>
</dbReference>
<keyword evidence="6" id="KW-0677">Repeat</keyword>
<dbReference type="NCBIfam" id="TIGR01173">
    <property type="entry name" value="glmU"/>
    <property type="match status" value="1"/>
</dbReference>
<comment type="catalytic activity">
    <reaction evidence="14">
        <text>N-acetyl-alpha-D-glucosamine 1-phosphate + UTP + H(+) = UDP-N-acetyl-alpha-D-glucosamine + diphosphate</text>
        <dbReference type="Rhea" id="RHEA:13509"/>
        <dbReference type="ChEBI" id="CHEBI:15378"/>
        <dbReference type="ChEBI" id="CHEBI:33019"/>
        <dbReference type="ChEBI" id="CHEBI:46398"/>
        <dbReference type="ChEBI" id="CHEBI:57705"/>
        <dbReference type="ChEBI" id="CHEBI:57776"/>
        <dbReference type="EC" id="2.7.7.23"/>
    </reaction>
</comment>
<reference evidence="17" key="1">
    <citation type="submission" date="2020-05" db="EMBL/GenBank/DDBJ databases">
        <authorList>
            <person name="Chiriac C."/>
            <person name="Salcher M."/>
            <person name="Ghai R."/>
            <person name="Kavagutti S V."/>
        </authorList>
    </citation>
    <scope>NUCLEOTIDE SEQUENCE</scope>
</reference>
<dbReference type="GO" id="GO:0009252">
    <property type="term" value="P:peptidoglycan biosynthetic process"/>
    <property type="evidence" value="ECO:0007669"/>
    <property type="project" value="UniProtKB-KW"/>
</dbReference>
<evidence type="ECO:0000256" key="10">
    <source>
        <dbReference type="ARBA" id="ARBA00023268"/>
    </source>
</evidence>
<dbReference type="InterPro" id="IPR011004">
    <property type="entry name" value="Trimer_LpxA-like_sf"/>
</dbReference>
<evidence type="ECO:0000256" key="11">
    <source>
        <dbReference type="ARBA" id="ARBA00023315"/>
    </source>
</evidence>
<organism evidence="17">
    <name type="scientific">freshwater metagenome</name>
    <dbReference type="NCBI Taxonomy" id="449393"/>
    <lineage>
        <taxon>unclassified sequences</taxon>
        <taxon>metagenomes</taxon>
        <taxon>ecological metagenomes</taxon>
    </lineage>
</organism>
<dbReference type="HAMAP" id="MF_01631">
    <property type="entry name" value="GlmU"/>
    <property type="match status" value="1"/>
</dbReference>
<keyword evidence="4" id="KW-0548">Nucleotidyltransferase</keyword>
<keyword evidence="7" id="KW-0460">Magnesium</keyword>
<dbReference type="GO" id="GO:0008360">
    <property type="term" value="P:regulation of cell shape"/>
    <property type="evidence" value="ECO:0007669"/>
    <property type="project" value="UniProtKB-KW"/>
</dbReference>
<keyword evidence="10" id="KW-0511">Multifunctional enzyme</keyword>
<dbReference type="InterPro" id="IPR025877">
    <property type="entry name" value="MobA-like_NTP_Trfase"/>
</dbReference>
<dbReference type="PANTHER" id="PTHR43584">
    <property type="entry name" value="NUCLEOTIDYL TRANSFERASE"/>
    <property type="match status" value="1"/>
</dbReference>
<dbReference type="GO" id="GO:0003977">
    <property type="term" value="F:UDP-N-acetylglucosamine diphosphorylase activity"/>
    <property type="evidence" value="ECO:0007669"/>
    <property type="project" value="UniProtKB-EC"/>
</dbReference>
<keyword evidence="8" id="KW-0133">Cell shape</keyword>
<proteinExistence type="inferred from homology"/>
<evidence type="ECO:0000256" key="15">
    <source>
        <dbReference type="SAM" id="MobiDB-lite"/>
    </source>
</evidence>
<evidence type="ECO:0000256" key="13">
    <source>
        <dbReference type="ARBA" id="ARBA00048247"/>
    </source>
</evidence>
<dbReference type="Gene3D" id="2.160.10.10">
    <property type="entry name" value="Hexapeptide repeat proteins"/>
    <property type="match status" value="1"/>
</dbReference>
<evidence type="ECO:0000256" key="9">
    <source>
        <dbReference type="ARBA" id="ARBA00022984"/>
    </source>
</evidence>
<evidence type="ECO:0000259" key="16">
    <source>
        <dbReference type="Pfam" id="PF12804"/>
    </source>
</evidence>
<keyword evidence="9" id="KW-0573">Peptidoglycan synthesis</keyword>
<dbReference type="InterPro" id="IPR029044">
    <property type="entry name" value="Nucleotide-diphossugar_trans"/>
</dbReference>
<evidence type="ECO:0000256" key="3">
    <source>
        <dbReference type="ARBA" id="ARBA00022679"/>
    </source>
</evidence>
<dbReference type="GO" id="GO:0071555">
    <property type="term" value="P:cell wall organization"/>
    <property type="evidence" value="ECO:0007669"/>
    <property type="project" value="UniProtKB-KW"/>
</dbReference>
<feature type="region of interest" description="Disordered" evidence="15">
    <location>
        <begin position="435"/>
        <end position="462"/>
    </location>
</feature>
<evidence type="ECO:0000313" key="17">
    <source>
        <dbReference type="EMBL" id="CAB4343200.1"/>
    </source>
</evidence>
<keyword evidence="2" id="KW-0963">Cytoplasm</keyword>
<comment type="catalytic activity">
    <reaction evidence="13">
        <text>alpha-D-glucosamine 1-phosphate + acetyl-CoA = N-acetyl-alpha-D-glucosamine 1-phosphate + CoA + H(+)</text>
        <dbReference type="Rhea" id="RHEA:13725"/>
        <dbReference type="ChEBI" id="CHEBI:15378"/>
        <dbReference type="ChEBI" id="CHEBI:57287"/>
        <dbReference type="ChEBI" id="CHEBI:57288"/>
        <dbReference type="ChEBI" id="CHEBI:57776"/>
        <dbReference type="ChEBI" id="CHEBI:58516"/>
        <dbReference type="EC" id="2.3.1.157"/>
    </reaction>
</comment>
<keyword evidence="5" id="KW-0479">Metal-binding</keyword>
<keyword evidence="3" id="KW-0808">Transferase</keyword>
<evidence type="ECO:0000256" key="14">
    <source>
        <dbReference type="ARBA" id="ARBA00048493"/>
    </source>
</evidence>
<dbReference type="InterPro" id="IPR038009">
    <property type="entry name" value="GlmU_C_LbH"/>
</dbReference>
<keyword evidence="12" id="KW-0961">Cell wall biogenesis/degradation</keyword>
<dbReference type="GO" id="GO:0000902">
    <property type="term" value="P:cell morphogenesis"/>
    <property type="evidence" value="ECO:0007669"/>
    <property type="project" value="InterPro"/>
</dbReference>
<dbReference type="GO" id="GO:0005737">
    <property type="term" value="C:cytoplasm"/>
    <property type="evidence" value="ECO:0007669"/>
    <property type="project" value="InterPro"/>
</dbReference>
<feature type="domain" description="MobA-like NTP transferase" evidence="16">
    <location>
        <begin position="6"/>
        <end position="129"/>
    </location>
</feature>
<keyword evidence="11" id="KW-0012">Acyltransferase</keyword>
<dbReference type="GO" id="GO:0019134">
    <property type="term" value="F:glucosamine-1-phosphate N-acetyltransferase activity"/>
    <property type="evidence" value="ECO:0007669"/>
    <property type="project" value="UniProtKB-EC"/>
</dbReference>
<dbReference type="CDD" id="cd03353">
    <property type="entry name" value="LbH_GlmU_C"/>
    <property type="match status" value="1"/>
</dbReference>
<dbReference type="PANTHER" id="PTHR43584:SF3">
    <property type="entry name" value="BIFUNCTIONAL PROTEIN GLMU"/>
    <property type="match status" value="1"/>
</dbReference>